<sequence>MKRSGFMKFKMPSAYSILIAIIIVVAILTYVVPAGEYDLNEEEAPIPGTYESVDSTPQGPAAVMMAPIQGFYDAKDVALFILVIGGFLGVVMKTGAIDAGIAKVVETFKGRENWMIIILMALFAVGGSTYGMAEETIAFYPLIIPVFIAAGYDAVTAVSVILLGAGLGVLGSTVNPFATGIASGFAEVALGRGIGIRLLILVAGEIIGILYTIRYAKKVKEDPSKSLVANMREENKEHFLGKQDTDSFPELNGKRILILVLFALTFVVMIYGVLPLEDFGVEAIPTLWWWFPELTALFLVASIIIGVIHAIGDDEFGEEEFVGSFVNGARDLLGVALIVGVSRGITVVMNAGNITATVLHAGETTLSQAGRIPFIVLTYLFYIPLSFLIPSTSGLATVSMPIMAPLGDFANVSRGLVITAYQSASGIVNLVTPTSAVVMGGLAIARVPYGTWIKYVWKLLVLVFIMTIAALVIGLYF</sequence>
<keyword evidence="2" id="KW-1003">Cell membrane</keyword>
<evidence type="ECO:0000313" key="8">
    <source>
        <dbReference type="Proteomes" id="UP000724672"/>
    </source>
</evidence>
<evidence type="ECO:0000256" key="5">
    <source>
        <dbReference type="ARBA" id="ARBA00023136"/>
    </source>
</evidence>
<feature type="transmembrane region" description="Helical" evidence="6">
    <location>
        <begin position="137"/>
        <end position="155"/>
    </location>
</feature>
<reference evidence="7" key="1">
    <citation type="submission" date="2019-12" db="EMBL/GenBank/DDBJ databases">
        <title>Clostridiaceae gen. nov. sp. nov., isolated from sediment in Xinjiang, China.</title>
        <authorList>
            <person name="Zhang R."/>
        </authorList>
    </citation>
    <scope>NUCLEOTIDE SEQUENCE</scope>
    <source>
        <strain evidence="7">D2Q-11</strain>
    </source>
</reference>
<evidence type="ECO:0000256" key="2">
    <source>
        <dbReference type="ARBA" id="ARBA00022475"/>
    </source>
</evidence>
<dbReference type="Proteomes" id="UP000724672">
    <property type="component" value="Unassembled WGS sequence"/>
</dbReference>
<feature type="transmembrane region" description="Helical" evidence="6">
    <location>
        <begin position="256"/>
        <end position="276"/>
    </location>
</feature>
<evidence type="ECO:0000256" key="6">
    <source>
        <dbReference type="SAM" id="Phobius"/>
    </source>
</evidence>
<keyword evidence="8" id="KW-1185">Reference proteome</keyword>
<feature type="transmembrane region" description="Helical" evidence="6">
    <location>
        <begin position="160"/>
        <end position="182"/>
    </location>
</feature>
<evidence type="ECO:0000256" key="1">
    <source>
        <dbReference type="ARBA" id="ARBA00004651"/>
    </source>
</evidence>
<keyword evidence="5 6" id="KW-0472">Membrane</keyword>
<feature type="transmembrane region" description="Helical" evidence="6">
    <location>
        <begin position="455"/>
        <end position="476"/>
    </location>
</feature>
<name>A0A942UXD1_9FIRM</name>
<comment type="subcellular location">
    <subcellularLocation>
        <location evidence="1">Cell membrane</location>
        <topology evidence="1">Multi-pass membrane protein</topology>
    </subcellularLocation>
</comment>
<feature type="transmembrane region" description="Helical" evidence="6">
    <location>
        <begin position="332"/>
        <end position="359"/>
    </location>
</feature>
<dbReference type="InterPro" id="IPR051679">
    <property type="entry name" value="DASS-Related_Transporters"/>
</dbReference>
<evidence type="ECO:0000313" key="7">
    <source>
        <dbReference type="EMBL" id="MBS4538691.1"/>
    </source>
</evidence>
<feature type="transmembrane region" description="Helical" evidence="6">
    <location>
        <begin position="12"/>
        <end position="32"/>
    </location>
</feature>
<feature type="transmembrane region" description="Helical" evidence="6">
    <location>
        <begin position="379"/>
        <end position="406"/>
    </location>
</feature>
<evidence type="ECO:0000256" key="3">
    <source>
        <dbReference type="ARBA" id="ARBA00022692"/>
    </source>
</evidence>
<organism evidence="7 8">
    <name type="scientific">Anaeromonas frigoriresistens</name>
    <dbReference type="NCBI Taxonomy" id="2683708"/>
    <lineage>
        <taxon>Bacteria</taxon>
        <taxon>Bacillati</taxon>
        <taxon>Bacillota</taxon>
        <taxon>Tissierellia</taxon>
        <taxon>Tissierellales</taxon>
        <taxon>Thermohalobacteraceae</taxon>
        <taxon>Anaeromonas</taxon>
    </lineage>
</organism>
<dbReference type="GO" id="GO:0005886">
    <property type="term" value="C:plasma membrane"/>
    <property type="evidence" value="ECO:0007669"/>
    <property type="project" value="UniProtKB-SubCell"/>
</dbReference>
<accession>A0A942UXD1</accession>
<keyword evidence="4 6" id="KW-1133">Transmembrane helix</keyword>
<feature type="transmembrane region" description="Helical" evidence="6">
    <location>
        <begin position="427"/>
        <end position="449"/>
    </location>
</feature>
<dbReference type="EMBL" id="WSFT01000036">
    <property type="protein sequence ID" value="MBS4538691.1"/>
    <property type="molecule type" value="Genomic_DNA"/>
</dbReference>
<dbReference type="PANTHER" id="PTHR43652">
    <property type="entry name" value="BASIC AMINO ACID ANTIPORTER YFCC-RELATED"/>
    <property type="match status" value="1"/>
</dbReference>
<protein>
    <submittedName>
        <fullName evidence="7">YfcC family protein</fullName>
    </submittedName>
</protein>
<dbReference type="AlphaFoldDB" id="A0A942UXD1"/>
<comment type="caution">
    <text evidence="7">The sequence shown here is derived from an EMBL/GenBank/DDBJ whole genome shotgun (WGS) entry which is preliminary data.</text>
</comment>
<dbReference type="InterPro" id="IPR018385">
    <property type="entry name" value="C4_dicarb_anaerob_car-like"/>
</dbReference>
<proteinExistence type="predicted"/>
<feature type="transmembrane region" description="Helical" evidence="6">
    <location>
        <begin position="113"/>
        <end position="131"/>
    </location>
</feature>
<dbReference type="Pfam" id="PF03606">
    <property type="entry name" value="DcuC"/>
    <property type="match status" value="1"/>
</dbReference>
<keyword evidence="3 6" id="KW-0812">Transmembrane</keyword>
<dbReference type="PANTHER" id="PTHR43652:SF6">
    <property type="entry name" value="ARGININE REPRESSOR"/>
    <property type="match status" value="1"/>
</dbReference>
<gene>
    <name evidence="7" type="ORF">GOQ27_09465</name>
</gene>
<feature type="transmembrane region" description="Helical" evidence="6">
    <location>
        <begin position="288"/>
        <end position="311"/>
    </location>
</feature>
<feature type="transmembrane region" description="Helical" evidence="6">
    <location>
        <begin position="194"/>
        <end position="213"/>
    </location>
</feature>
<feature type="transmembrane region" description="Helical" evidence="6">
    <location>
        <begin position="77"/>
        <end position="101"/>
    </location>
</feature>
<evidence type="ECO:0000256" key="4">
    <source>
        <dbReference type="ARBA" id="ARBA00022989"/>
    </source>
</evidence>